<proteinExistence type="predicted"/>
<feature type="region of interest" description="Disordered" evidence="8">
    <location>
        <begin position="340"/>
        <end position="383"/>
    </location>
</feature>
<dbReference type="Pfam" id="PF00652">
    <property type="entry name" value="Ricin_B_lectin"/>
    <property type="match status" value="1"/>
</dbReference>
<comment type="caution">
    <text evidence="10">The sequence shown here is derived from an EMBL/GenBank/DDBJ whole genome shotgun (WGS) entry which is preliminary data.</text>
</comment>
<protein>
    <recommendedName>
        <fullName evidence="1">non-specific serine/threonine protein kinase</fullName>
        <ecNumber evidence="1">2.7.11.1</ecNumber>
    </recommendedName>
</protein>
<evidence type="ECO:0000256" key="1">
    <source>
        <dbReference type="ARBA" id="ARBA00012513"/>
    </source>
</evidence>
<keyword evidence="5" id="KW-0418">Kinase</keyword>
<dbReference type="InterPro" id="IPR035992">
    <property type="entry name" value="Ricin_B-like_lectins"/>
</dbReference>
<dbReference type="PROSITE" id="PS50231">
    <property type="entry name" value="RICIN_B_LECTIN"/>
    <property type="match status" value="1"/>
</dbReference>
<dbReference type="CDD" id="cd00161">
    <property type="entry name" value="beta-trefoil_Ricin-like"/>
    <property type="match status" value="1"/>
</dbReference>
<dbReference type="InterPro" id="IPR000719">
    <property type="entry name" value="Prot_kinase_dom"/>
</dbReference>
<feature type="compositionally biased region" description="Low complexity" evidence="8">
    <location>
        <begin position="340"/>
        <end position="363"/>
    </location>
</feature>
<evidence type="ECO:0000259" key="9">
    <source>
        <dbReference type="PROSITE" id="PS50011"/>
    </source>
</evidence>
<dbReference type="PROSITE" id="PS00107">
    <property type="entry name" value="PROTEIN_KINASE_ATP"/>
    <property type="match status" value="1"/>
</dbReference>
<dbReference type="Gene3D" id="3.30.200.20">
    <property type="entry name" value="Phosphorylase Kinase, domain 1"/>
    <property type="match status" value="1"/>
</dbReference>
<feature type="domain" description="Protein kinase" evidence="9">
    <location>
        <begin position="19"/>
        <end position="274"/>
    </location>
</feature>
<keyword evidence="6 7" id="KW-0067">ATP-binding</keyword>
<dbReference type="InterPro" id="IPR000772">
    <property type="entry name" value="Ricin_B_lectin"/>
</dbReference>
<accession>A0ABQ3XNJ5</accession>
<dbReference type="SMART" id="SM00220">
    <property type="entry name" value="S_TKc"/>
    <property type="match status" value="1"/>
</dbReference>
<dbReference type="EMBL" id="BOMG01000104">
    <property type="protein sequence ID" value="GID60089.1"/>
    <property type="molecule type" value="Genomic_DNA"/>
</dbReference>
<dbReference type="EC" id="2.7.11.1" evidence="1"/>
<dbReference type="InterPro" id="IPR008271">
    <property type="entry name" value="Ser/Thr_kinase_AS"/>
</dbReference>
<dbReference type="PANTHER" id="PTHR43289:SF6">
    <property type="entry name" value="SERINE_THREONINE-PROTEIN KINASE NEKL-3"/>
    <property type="match status" value="1"/>
</dbReference>
<sequence>MGPPEENVTSSPMRLNQRYRLVEVIGEGGMGRVWAAHDELLGREVAIKEMFTPRGLGSAERDELRHRVIREAQAITRVEHPNVVRVIDVLHERDQPWIVMELIKARSLFEVVRADGPMAPRQAATIGLTVLAALRAAHGAGLLHRDVKPANILLADDGRVVLTDFGLAVMSGDASVTTTGVVLGSPSYMAPERALDLPFGPPSDLWSLGATLYAAVEGRPPYSKSSQAATLAALAGTEPPSPPARAGQLRPVLEALLQKDPAHRADAATAERMLRAVAAGQNPAPMAEAPSAGGRRRPLVIGAAVTAVLALGSVAYGVSARDRTEKEALPPADVPVASISAEASSSPHPASAMPSSKAAAPAEARSHARVTPSRSVPAKASAQAAPPVTTIADNGWYRVVNKKSGMCLDIRGASSADRAPVQQFTCNFSEAQSFLFTETDGGFLRIATQLDTGKHLDVKDQSPADKALIQIWPYNGRQQWKAVSEGNGYFHFVSKFSGKCIDVPEGGTGKAVQLWQFSCNGSAAQSFRLVA</sequence>
<dbReference type="Gene3D" id="2.80.10.50">
    <property type="match status" value="3"/>
</dbReference>
<evidence type="ECO:0000313" key="11">
    <source>
        <dbReference type="Proteomes" id="UP000612282"/>
    </source>
</evidence>
<feature type="binding site" evidence="7">
    <location>
        <position position="48"/>
    </location>
    <ligand>
        <name>ATP</name>
        <dbReference type="ChEBI" id="CHEBI:30616"/>
    </ligand>
</feature>
<keyword evidence="11" id="KW-1185">Reference proteome</keyword>
<evidence type="ECO:0000256" key="7">
    <source>
        <dbReference type="PROSITE-ProRule" id="PRU10141"/>
    </source>
</evidence>
<dbReference type="InterPro" id="IPR017441">
    <property type="entry name" value="Protein_kinase_ATP_BS"/>
</dbReference>
<gene>
    <name evidence="10" type="ORF">Aco03nite_084930</name>
</gene>
<evidence type="ECO:0000313" key="10">
    <source>
        <dbReference type="EMBL" id="GID60089.1"/>
    </source>
</evidence>
<dbReference type="InterPro" id="IPR011009">
    <property type="entry name" value="Kinase-like_dom_sf"/>
</dbReference>
<dbReference type="CDD" id="cd14014">
    <property type="entry name" value="STKc_PknB_like"/>
    <property type="match status" value="1"/>
</dbReference>
<evidence type="ECO:0000256" key="8">
    <source>
        <dbReference type="SAM" id="MobiDB-lite"/>
    </source>
</evidence>
<keyword evidence="4 7" id="KW-0547">Nucleotide-binding</keyword>
<dbReference type="SMART" id="SM00458">
    <property type="entry name" value="RICIN"/>
    <property type="match status" value="1"/>
</dbReference>
<evidence type="ECO:0000256" key="6">
    <source>
        <dbReference type="ARBA" id="ARBA00022840"/>
    </source>
</evidence>
<dbReference type="Gene3D" id="1.10.510.10">
    <property type="entry name" value="Transferase(Phosphotransferase) domain 1"/>
    <property type="match status" value="1"/>
</dbReference>
<evidence type="ECO:0000256" key="5">
    <source>
        <dbReference type="ARBA" id="ARBA00022777"/>
    </source>
</evidence>
<reference evidence="10 11" key="1">
    <citation type="submission" date="2021-01" db="EMBL/GenBank/DDBJ databases">
        <title>Whole genome shotgun sequence of Actinoplanes couchii NBRC 106145.</title>
        <authorList>
            <person name="Komaki H."/>
            <person name="Tamura T."/>
        </authorList>
    </citation>
    <scope>NUCLEOTIDE SEQUENCE [LARGE SCALE GENOMIC DNA]</scope>
    <source>
        <strain evidence="10 11">NBRC 106145</strain>
    </source>
</reference>
<evidence type="ECO:0000256" key="2">
    <source>
        <dbReference type="ARBA" id="ARBA00022527"/>
    </source>
</evidence>
<dbReference type="PROSITE" id="PS00108">
    <property type="entry name" value="PROTEIN_KINASE_ST"/>
    <property type="match status" value="1"/>
</dbReference>
<evidence type="ECO:0000256" key="3">
    <source>
        <dbReference type="ARBA" id="ARBA00022679"/>
    </source>
</evidence>
<keyword evidence="2" id="KW-0723">Serine/threonine-protein kinase</keyword>
<dbReference type="Pfam" id="PF00069">
    <property type="entry name" value="Pkinase"/>
    <property type="match status" value="1"/>
</dbReference>
<dbReference type="SUPFAM" id="SSF56112">
    <property type="entry name" value="Protein kinase-like (PK-like)"/>
    <property type="match status" value="1"/>
</dbReference>
<dbReference type="PROSITE" id="PS50011">
    <property type="entry name" value="PROTEIN_KINASE_DOM"/>
    <property type="match status" value="1"/>
</dbReference>
<keyword evidence="3" id="KW-0808">Transferase</keyword>
<organism evidence="10 11">
    <name type="scientific">Actinoplanes couchii</name>
    <dbReference type="NCBI Taxonomy" id="403638"/>
    <lineage>
        <taxon>Bacteria</taxon>
        <taxon>Bacillati</taxon>
        <taxon>Actinomycetota</taxon>
        <taxon>Actinomycetes</taxon>
        <taxon>Micromonosporales</taxon>
        <taxon>Micromonosporaceae</taxon>
        <taxon>Actinoplanes</taxon>
    </lineage>
</organism>
<dbReference type="PANTHER" id="PTHR43289">
    <property type="entry name" value="MITOGEN-ACTIVATED PROTEIN KINASE KINASE KINASE 20-RELATED"/>
    <property type="match status" value="1"/>
</dbReference>
<dbReference type="SUPFAM" id="SSF50370">
    <property type="entry name" value="Ricin B-like lectins"/>
    <property type="match status" value="1"/>
</dbReference>
<evidence type="ECO:0000256" key="4">
    <source>
        <dbReference type="ARBA" id="ARBA00022741"/>
    </source>
</evidence>
<name>A0ABQ3XNJ5_9ACTN</name>
<dbReference type="Proteomes" id="UP000612282">
    <property type="component" value="Unassembled WGS sequence"/>
</dbReference>